<accession>A0A382NE48</accession>
<protein>
    <submittedName>
        <fullName evidence="1">Uncharacterized protein</fullName>
    </submittedName>
</protein>
<evidence type="ECO:0000313" key="1">
    <source>
        <dbReference type="EMBL" id="SVC59474.1"/>
    </source>
</evidence>
<sequence length="58" mass="6920">MGYRSHVVLAISKHLTPFFMMKLSQNKEAQELVFKHADEFDRDYNGDKSWLIRFDSIK</sequence>
<proteinExistence type="predicted"/>
<dbReference type="AlphaFoldDB" id="A0A382NE48"/>
<organism evidence="1">
    <name type="scientific">marine metagenome</name>
    <dbReference type="NCBI Taxonomy" id="408172"/>
    <lineage>
        <taxon>unclassified sequences</taxon>
        <taxon>metagenomes</taxon>
        <taxon>ecological metagenomes</taxon>
    </lineage>
</organism>
<name>A0A382NE48_9ZZZZ</name>
<reference evidence="1" key="1">
    <citation type="submission" date="2018-05" db="EMBL/GenBank/DDBJ databases">
        <authorList>
            <person name="Lanie J.A."/>
            <person name="Ng W.-L."/>
            <person name="Kazmierczak K.M."/>
            <person name="Andrzejewski T.M."/>
            <person name="Davidsen T.M."/>
            <person name="Wayne K.J."/>
            <person name="Tettelin H."/>
            <person name="Glass J.I."/>
            <person name="Rusch D."/>
            <person name="Podicherti R."/>
            <person name="Tsui H.-C.T."/>
            <person name="Winkler M.E."/>
        </authorList>
    </citation>
    <scope>NUCLEOTIDE SEQUENCE</scope>
</reference>
<dbReference type="EMBL" id="UINC01099870">
    <property type="protein sequence ID" value="SVC59474.1"/>
    <property type="molecule type" value="Genomic_DNA"/>
</dbReference>
<feature type="non-terminal residue" evidence="1">
    <location>
        <position position="58"/>
    </location>
</feature>
<gene>
    <name evidence="1" type="ORF">METZ01_LOCUS312328</name>
</gene>